<dbReference type="Pfam" id="PF07563">
    <property type="entry name" value="DUF1541"/>
    <property type="match status" value="2"/>
</dbReference>
<dbReference type="KEGG" id="jda:BW727_101976"/>
<keyword evidence="1" id="KW-0732">Signal</keyword>
<organism evidence="3 4">
    <name type="scientific">Jeotgalibaca dankookensis</name>
    <dbReference type="NCBI Taxonomy" id="708126"/>
    <lineage>
        <taxon>Bacteria</taxon>
        <taxon>Bacillati</taxon>
        <taxon>Bacillota</taxon>
        <taxon>Bacilli</taxon>
        <taxon>Lactobacillales</taxon>
        <taxon>Carnobacteriaceae</taxon>
        <taxon>Jeotgalibaca</taxon>
    </lineage>
</organism>
<accession>A0A1S6IS55</accession>
<dbReference type="Proteomes" id="UP000188993">
    <property type="component" value="Chromosome"/>
</dbReference>
<sequence length="200" mass="21825">MRKNKAVVGMLTMSATLLLAACSTETTDNPELIESASTSMGMDSMTSESMSGMEDMVHDDSGEIPTGLKEAENPTYKVGDKVTLMTDHMAGMDGAEATIVGAFDTIAYEVSYNPTNGDERVENHKWVIQEELTNTDMDPLEPGKEAVINAKHMPDMEGATAIIDSAEETTVYMVDYEPTTGEEKVKNHKWLTESELSTLE</sequence>
<proteinExistence type="predicted"/>
<feature type="chain" id="PRO_5010543509" description="DUF1541 domain-containing protein" evidence="1">
    <location>
        <begin position="21"/>
        <end position="200"/>
    </location>
</feature>
<evidence type="ECO:0000256" key="1">
    <source>
        <dbReference type="SAM" id="SignalP"/>
    </source>
</evidence>
<evidence type="ECO:0000313" key="4">
    <source>
        <dbReference type="Proteomes" id="UP000188993"/>
    </source>
</evidence>
<dbReference type="AlphaFoldDB" id="A0A1S6IS55"/>
<keyword evidence="4" id="KW-1185">Reference proteome</keyword>
<evidence type="ECO:0000259" key="2">
    <source>
        <dbReference type="Pfam" id="PF07563"/>
    </source>
</evidence>
<feature type="signal peptide" evidence="1">
    <location>
        <begin position="1"/>
        <end position="20"/>
    </location>
</feature>
<feature type="domain" description="DUF1541" evidence="2">
    <location>
        <begin position="78"/>
        <end position="129"/>
    </location>
</feature>
<gene>
    <name evidence="3" type="ORF">BW727_101976</name>
</gene>
<name>A0A1S6IS55_9LACT</name>
<dbReference type="Gene3D" id="2.30.30.1210">
    <property type="entry name" value="Domain of unknown function DUF1541"/>
    <property type="match status" value="1"/>
</dbReference>
<dbReference type="InterPro" id="IPR011438">
    <property type="entry name" value="DUF1541"/>
</dbReference>
<reference evidence="3 4" key="1">
    <citation type="journal article" date="2014" name="Int. J. Syst. Evol. Microbiol.">
        <title>Jeotgalibaca dankookensis gen. nov., sp. nov., a member of the family Carnobacteriaceae, isolated from seujeot (Korean traditional food).</title>
        <authorList>
            <person name="Lee D.G."/>
            <person name="Trujillo M.E."/>
            <person name="Kang H."/>
            <person name="Ahn T.Y."/>
        </authorList>
    </citation>
    <scope>NUCLEOTIDE SEQUENCE [LARGE SCALE GENOMIC DNA]</scope>
    <source>
        <strain evidence="3 4">EX-07</strain>
    </source>
</reference>
<dbReference type="STRING" id="708126.BW727_101976"/>
<protein>
    <recommendedName>
        <fullName evidence="2">DUF1541 domain-containing protein</fullName>
    </recommendedName>
</protein>
<dbReference type="OrthoDB" id="1701949at2"/>
<evidence type="ECO:0000313" key="3">
    <source>
        <dbReference type="EMBL" id="AQS54300.1"/>
    </source>
</evidence>
<feature type="domain" description="DUF1541" evidence="2">
    <location>
        <begin position="142"/>
        <end position="193"/>
    </location>
</feature>
<dbReference type="RefSeq" id="WP_062469644.1">
    <property type="nucleotide sequence ID" value="NZ_BBYN01000014.1"/>
</dbReference>
<dbReference type="PROSITE" id="PS51257">
    <property type="entry name" value="PROKAR_LIPOPROTEIN"/>
    <property type="match status" value="1"/>
</dbReference>
<dbReference type="EMBL" id="CP019728">
    <property type="protein sequence ID" value="AQS54300.1"/>
    <property type="molecule type" value="Genomic_DNA"/>
</dbReference>